<dbReference type="PANTHER" id="PTHR34876">
    <property type="match status" value="1"/>
</dbReference>
<evidence type="ECO:0000256" key="7">
    <source>
        <dbReference type="ARBA" id="ARBA00023326"/>
    </source>
</evidence>
<evidence type="ECO:0000256" key="4">
    <source>
        <dbReference type="ARBA" id="ARBA00023157"/>
    </source>
</evidence>
<evidence type="ECO:0000313" key="13">
    <source>
        <dbReference type="EMBL" id="NEK59891.1"/>
    </source>
</evidence>
<protein>
    <recommendedName>
        <fullName evidence="11">Glucanase</fullName>
        <ecNumber evidence="11">3.2.1.-</ecNumber>
    </recommendedName>
</protein>
<name>A0A7K3W558_9ACTN</name>
<dbReference type="PROSITE" id="PS00656">
    <property type="entry name" value="GLYCOSYL_HYDROL_F6_2"/>
    <property type="match status" value="1"/>
</dbReference>
<feature type="binding site" evidence="9">
    <location>
        <position position="323"/>
    </location>
    <ligand>
        <name>substrate</name>
    </ligand>
</feature>
<feature type="active site" description="Proton donor" evidence="8 10">
    <location>
        <position position="170"/>
    </location>
</feature>
<keyword evidence="7 11" id="KW-0624">Polysaccharide degradation</keyword>
<dbReference type="Pfam" id="PF01341">
    <property type="entry name" value="Glyco_hydro_6"/>
    <property type="match status" value="1"/>
</dbReference>
<reference evidence="13 14" key="1">
    <citation type="submission" date="2020-02" db="EMBL/GenBank/DDBJ databases">
        <title>Geodermatophilus sabuli CPCC 205279 I12A-02694.</title>
        <authorList>
            <person name="Jiang Z."/>
        </authorList>
    </citation>
    <scope>NUCLEOTIDE SEQUENCE [LARGE SCALE GENOMIC DNA]</scope>
    <source>
        <strain evidence="13 14">I12A-02694</strain>
    </source>
</reference>
<dbReference type="EC" id="3.2.1.-" evidence="11"/>
<comment type="caution">
    <text evidence="13">The sequence shown here is derived from an EMBL/GenBank/DDBJ whole genome shotgun (WGS) entry which is preliminary data.</text>
</comment>
<keyword evidence="4" id="KW-1015">Disulfide bond</keyword>
<evidence type="ECO:0000256" key="6">
    <source>
        <dbReference type="ARBA" id="ARBA00023295"/>
    </source>
</evidence>
<dbReference type="PRINTS" id="PR00733">
    <property type="entry name" value="GLHYDRLASE6"/>
</dbReference>
<dbReference type="Proteomes" id="UP000470246">
    <property type="component" value="Unassembled WGS sequence"/>
</dbReference>
<evidence type="ECO:0000256" key="11">
    <source>
        <dbReference type="RuleBase" id="RU361186"/>
    </source>
</evidence>
<evidence type="ECO:0000256" key="2">
    <source>
        <dbReference type="ARBA" id="ARBA00022801"/>
    </source>
</evidence>
<keyword evidence="3 11" id="KW-0136">Cellulose degradation</keyword>
<comment type="similarity">
    <text evidence="11">Belongs to the glycosyl hydrolase family 6.</text>
</comment>
<dbReference type="EMBL" id="JAAGWF010000022">
    <property type="protein sequence ID" value="NEK59891.1"/>
    <property type="molecule type" value="Genomic_DNA"/>
</dbReference>
<keyword evidence="5 11" id="KW-0119">Carbohydrate metabolism</keyword>
<gene>
    <name evidence="13" type="ORF">GCU56_18715</name>
</gene>
<dbReference type="GO" id="GO:0004553">
    <property type="term" value="F:hydrolase activity, hydrolyzing O-glycosyl compounds"/>
    <property type="evidence" value="ECO:0007669"/>
    <property type="project" value="InterPro"/>
</dbReference>
<sequence>MGAGQVSRLPRRGRSVRAAVLVAAASVAVGCGSGSGSGGDDTAGAPSGEDRSRLSGELWLNPDGHGPVAVAQARAEGRTAEADALEPLAEQPTATWVATPENPFPVVERLSVAAADAGQLPVLVAYNVPLRDCRLYSAGGAADADAYLSWIGSFAAALGDRPAVVVLEPDAIAQAVVGCEGVEPAARYELLAQAVEILDRQPEVRVYLDAGNASWVTDLPVLADALRRSNVDQADGFAVNVSNFEATDVSAEYGLALSEELQEDAPPGTPPAHFVIDTSRNGVGPPEPRADGERWCNPPGRRLGEAPTTASDLPRVDALLWIKQPGDSDGTCRGGPAAGQWWPEAAAELVAG</sequence>
<feature type="binding site" evidence="9">
    <location>
        <position position="215"/>
    </location>
    <ligand>
        <name>substrate</name>
    </ligand>
</feature>
<proteinExistence type="inferred from homology"/>
<evidence type="ECO:0000256" key="10">
    <source>
        <dbReference type="PROSITE-ProRule" id="PRU10057"/>
    </source>
</evidence>
<feature type="binding site" evidence="9">
    <location>
        <position position="96"/>
    </location>
    <ligand>
        <name>substrate</name>
    </ligand>
</feature>
<evidence type="ECO:0000313" key="14">
    <source>
        <dbReference type="Proteomes" id="UP000470246"/>
    </source>
</evidence>
<keyword evidence="14" id="KW-1185">Reference proteome</keyword>
<dbReference type="InterPro" id="IPR036434">
    <property type="entry name" value="Beta_cellobiohydrolase_sf"/>
</dbReference>
<feature type="binding site" evidence="9">
    <location>
        <position position="243"/>
    </location>
    <ligand>
        <name>substrate</name>
    </ligand>
</feature>
<dbReference type="PANTHER" id="PTHR34876:SF4">
    <property type="entry name" value="1,4-BETA-D-GLUCAN CELLOBIOHYDROLASE C-RELATED"/>
    <property type="match status" value="1"/>
</dbReference>
<dbReference type="Gene3D" id="3.20.20.40">
    <property type="entry name" value="1, 4-beta cellobiohydrolase"/>
    <property type="match status" value="1"/>
</dbReference>
<organism evidence="13 14">
    <name type="scientific">Geodermatophilus sabuli</name>
    <dbReference type="NCBI Taxonomy" id="1564158"/>
    <lineage>
        <taxon>Bacteria</taxon>
        <taxon>Bacillati</taxon>
        <taxon>Actinomycetota</taxon>
        <taxon>Actinomycetes</taxon>
        <taxon>Geodermatophilales</taxon>
        <taxon>Geodermatophilaceae</taxon>
        <taxon>Geodermatophilus</taxon>
    </lineage>
</organism>
<dbReference type="InterPro" id="IPR001524">
    <property type="entry name" value="Glyco_hydro_6_CS"/>
</dbReference>
<keyword evidence="2 11" id="KW-0378">Hydrolase</keyword>
<dbReference type="SUPFAM" id="SSF51989">
    <property type="entry name" value="Glycosyl hydrolases family 6, cellulases"/>
    <property type="match status" value="1"/>
</dbReference>
<dbReference type="GO" id="GO:0030245">
    <property type="term" value="P:cellulose catabolic process"/>
    <property type="evidence" value="ECO:0007669"/>
    <property type="project" value="UniProtKB-KW"/>
</dbReference>
<evidence type="ECO:0000256" key="12">
    <source>
        <dbReference type="SAM" id="MobiDB-lite"/>
    </source>
</evidence>
<dbReference type="PIRSF" id="PIRSF001100">
    <property type="entry name" value="Beta_cellobiohydrolase"/>
    <property type="match status" value="1"/>
</dbReference>
<feature type="region of interest" description="Disordered" evidence="12">
    <location>
        <begin position="30"/>
        <end position="56"/>
    </location>
</feature>
<evidence type="ECO:0000256" key="1">
    <source>
        <dbReference type="ARBA" id="ARBA00022729"/>
    </source>
</evidence>
<keyword evidence="6 11" id="KW-0326">Glycosidase</keyword>
<feature type="compositionally biased region" description="Gly residues" evidence="12">
    <location>
        <begin position="31"/>
        <end position="41"/>
    </location>
</feature>
<keyword evidence="1" id="KW-0732">Signal</keyword>
<evidence type="ECO:0000256" key="9">
    <source>
        <dbReference type="PIRSR" id="PIRSR001100-2"/>
    </source>
</evidence>
<feature type="active site" description="Proton acceptor" evidence="8">
    <location>
        <position position="329"/>
    </location>
</feature>
<feature type="binding site" evidence="9">
    <location>
        <position position="295"/>
    </location>
    <ligand>
        <name>substrate</name>
    </ligand>
</feature>
<evidence type="ECO:0000256" key="3">
    <source>
        <dbReference type="ARBA" id="ARBA00023001"/>
    </source>
</evidence>
<dbReference type="AlphaFoldDB" id="A0A7K3W558"/>
<evidence type="ECO:0000256" key="5">
    <source>
        <dbReference type="ARBA" id="ARBA00023277"/>
    </source>
</evidence>
<evidence type="ECO:0000256" key="8">
    <source>
        <dbReference type="PIRSR" id="PIRSR001100-1"/>
    </source>
</evidence>
<accession>A0A7K3W558</accession>
<dbReference type="InterPro" id="IPR016288">
    <property type="entry name" value="Beta_cellobiohydrolase"/>
</dbReference>